<dbReference type="PANTHER" id="PTHR11439:SF498">
    <property type="entry name" value="DNAK FAMILY PROTEIN"/>
    <property type="match status" value="1"/>
</dbReference>
<dbReference type="Proteomes" id="UP000077755">
    <property type="component" value="Chromosome 2"/>
</dbReference>
<feature type="domain" description="Reverse transcriptase Ty1/copia-type" evidence="1">
    <location>
        <begin position="41"/>
        <end position="102"/>
    </location>
</feature>
<proteinExistence type="predicted"/>
<evidence type="ECO:0000313" key="3">
    <source>
        <dbReference type="Proteomes" id="UP000077755"/>
    </source>
</evidence>
<reference evidence="2" key="2">
    <citation type="submission" date="2022-03" db="EMBL/GenBank/DDBJ databases">
        <title>Draft title - Genomic analysis of global carrot germplasm unveils the trajectory of domestication and the origin of high carotenoid orange carrot.</title>
        <authorList>
            <person name="Iorizzo M."/>
            <person name="Ellison S."/>
            <person name="Senalik D."/>
            <person name="Macko-Podgorni A."/>
            <person name="Grzebelus D."/>
            <person name="Bostan H."/>
            <person name="Rolling W."/>
            <person name="Curaba J."/>
            <person name="Simon P."/>
        </authorList>
    </citation>
    <scope>NUCLEOTIDE SEQUENCE</scope>
    <source>
        <tissue evidence="2">Leaf</tissue>
    </source>
</reference>
<dbReference type="InterPro" id="IPR043502">
    <property type="entry name" value="DNA/RNA_pol_sf"/>
</dbReference>
<dbReference type="SUPFAM" id="SSF56672">
    <property type="entry name" value="DNA/RNA polymerases"/>
    <property type="match status" value="1"/>
</dbReference>
<dbReference type="Pfam" id="PF07727">
    <property type="entry name" value="RVT_2"/>
    <property type="match status" value="1"/>
</dbReference>
<evidence type="ECO:0000313" key="2">
    <source>
        <dbReference type="EMBL" id="WOG89729.1"/>
    </source>
</evidence>
<name>A0AAF1ANJ4_DAUCS</name>
<gene>
    <name evidence="2" type="ORF">DCAR_0208967</name>
</gene>
<dbReference type="EMBL" id="CP093344">
    <property type="protein sequence ID" value="WOG89729.1"/>
    <property type="molecule type" value="Genomic_DNA"/>
</dbReference>
<dbReference type="InterPro" id="IPR013103">
    <property type="entry name" value="RVT_2"/>
</dbReference>
<sequence>MNKELSALEENQTWEITTLPPDKKSIGCKWVYRTKYKPDDIDQLKTFLSNAFHMKDLGNVSYFLGIEIDRSSTGFFLSQRKYTLDLLSEFGLQNSKSLKVPMDIHEKLTPTSGLLLTDPHPYQRLLGKLIYLTVTRPDITFSVHVLSQFMHSPTSDHMKAATRVLRYLAGNPAQGILLASSSAVQVQAFCDSDWASCPITRRSTTGFCILLGNSPISWKSKKQTVVARSSAEAEYRAMALTTCEITWISALLKDMGLTDLPPTILQDNREKEMTEVMSQCLTGNLGLHNLMLPDLNDLGFLVDQKLQEINKRMNEMSLQEATQQEQVVTPEEAPQQQQQVVPTTVSDNVGVVAGGVLEEQRFNDAGGNNDVDNIGFVPRPQWLNDAVVSDNVMANYQNLGFMNMFGDANNTTWANFF</sequence>
<reference evidence="2" key="1">
    <citation type="journal article" date="2016" name="Nat. Genet.">
        <title>A high-quality carrot genome assembly provides new insights into carotenoid accumulation and asterid genome evolution.</title>
        <authorList>
            <person name="Iorizzo M."/>
            <person name="Ellison S."/>
            <person name="Senalik D."/>
            <person name="Zeng P."/>
            <person name="Satapoomin P."/>
            <person name="Huang J."/>
            <person name="Bowman M."/>
            <person name="Iovene M."/>
            <person name="Sanseverino W."/>
            <person name="Cavagnaro P."/>
            <person name="Yildiz M."/>
            <person name="Macko-Podgorni A."/>
            <person name="Moranska E."/>
            <person name="Grzebelus E."/>
            <person name="Grzebelus D."/>
            <person name="Ashrafi H."/>
            <person name="Zheng Z."/>
            <person name="Cheng S."/>
            <person name="Spooner D."/>
            <person name="Van Deynze A."/>
            <person name="Simon P."/>
        </authorList>
    </citation>
    <scope>NUCLEOTIDE SEQUENCE</scope>
    <source>
        <tissue evidence="2">Leaf</tissue>
    </source>
</reference>
<dbReference type="PANTHER" id="PTHR11439">
    <property type="entry name" value="GAG-POL-RELATED RETROTRANSPOSON"/>
    <property type="match status" value="1"/>
</dbReference>
<evidence type="ECO:0000259" key="1">
    <source>
        <dbReference type="Pfam" id="PF07727"/>
    </source>
</evidence>
<dbReference type="AlphaFoldDB" id="A0AAF1ANJ4"/>
<dbReference type="CDD" id="cd09272">
    <property type="entry name" value="RNase_HI_RT_Ty1"/>
    <property type="match status" value="1"/>
</dbReference>
<keyword evidence="3" id="KW-1185">Reference proteome</keyword>
<accession>A0AAF1ANJ4</accession>
<protein>
    <recommendedName>
        <fullName evidence="1">Reverse transcriptase Ty1/copia-type domain-containing protein</fullName>
    </recommendedName>
</protein>
<organism evidence="2 3">
    <name type="scientific">Daucus carota subsp. sativus</name>
    <name type="common">Carrot</name>
    <dbReference type="NCBI Taxonomy" id="79200"/>
    <lineage>
        <taxon>Eukaryota</taxon>
        <taxon>Viridiplantae</taxon>
        <taxon>Streptophyta</taxon>
        <taxon>Embryophyta</taxon>
        <taxon>Tracheophyta</taxon>
        <taxon>Spermatophyta</taxon>
        <taxon>Magnoliopsida</taxon>
        <taxon>eudicotyledons</taxon>
        <taxon>Gunneridae</taxon>
        <taxon>Pentapetalae</taxon>
        <taxon>asterids</taxon>
        <taxon>campanulids</taxon>
        <taxon>Apiales</taxon>
        <taxon>Apiaceae</taxon>
        <taxon>Apioideae</taxon>
        <taxon>Scandiceae</taxon>
        <taxon>Daucinae</taxon>
        <taxon>Daucus</taxon>
        <taxon>Daucus sect. Daucus</taxon>
    </lineage>
</organism>